<reference evidence="1" key="2">
    <citation type="submission" date="2021-04" db="EMBL/GenBank/DDBJ databases">
        <authorList>
            <person name="Gilroy R."/>
        </authorList>
    </citation>
    <scope>NUCLEOTIDE SEQUENCE</scope>
    <source>
        <strain evidence="1">14324</strain>
    </source>
</reference>
<dbReference type="AlphaFoldDB" id="A0A9D2DTZ8"/>
<dbReference type="NCBIfam" id="TIGR01683">
    <property type="entry name" value="thiS"/>
    <property type="match status" value="1"/>
</dbReference>
<comment type="caution">
    <text evidence="1">The sequence shown here is derived from an EMBL/GenBank/DDBJ whole genome shotgun (WGS) entry which is preliminary data.</text>
</comment>
<dbReference type="InterPro" id="IPR010035">
    <property type="entry name" value="Thi_S"/>
</dbReference>
<accession>A0A9D2DTZ8</accession>
<dbReference type="Proteomes" id="UP000824041">
    <property type="component" value="Unassembled WGS sequence"/>
</dbReference>
<sequence>MVRINGEEELHLEGKTLKEYLEEKGYRMERIAVERNGEIIPKTSYQDIILQDGDVLEVVSFVGGG</sequence>
<dbReference type="CDD" id="cd00565">
    <property type="entry name" value="Ubl_ThiS"/>
    <property type="match status" value="1"/>
</dbReference>
<organism evidence="1 2">
    <name type="scientific">Candidatus Blautia faecigallinarum</name>
    <dbReference type="NCBI Taxonomy" id="2838488"/>
    <lineage>
        <taxon>Bacteria</taxon>
        <taxon>Bacillati</taxon>
        <taxon>Bacillota</taxon>
        <taxon>Clostridia</taxon>
        <taxon>Lachnospirales</taxon>
        <taxon>Lachnospiraceae</taxon>
        <taxon>Blautia</taxon>
    </lineage>
</organism>
<proteinExistence type="predicted"/>
<dbReference type="PANTHER" id="PTHR34472:SF1">
    <property type="entry name" value="SULFUR CARRIER PROTEIN THIS"/>
    <property type="match status" value="1"/>
</dbReference>
<evidence type="ECO:0000313" key="2">
    <source>
        <dbReference type="Proteomes" id="UP000824041"/>
    </source>
</evidence>
<dbReference type="InterPro" id="IPR003749">
    <property type="entry name" value="ThiS/MoaD-like"/>
</dbReference>
<dbReference type="EMBL" id="DXBU01000125">
    <property type="protein sequence ID" value="HIZ22924.1"/>
    <property type="molecule type" value="Genomic_DNA"/>
</dbReference>
<gene>
    <name evidence="1" type="primary">thiS</name>
    <name evidence="1" type="ORF">IAA21_09045</name>
</gene>
<protein>
    <submittedName>
        <fullName evidence="1">Sulfur carrier protein ThiS</fullName>
    </submittedName>
</protein>
<name>A0A9D2DTZ8_9FIRM</name>
<dbReference type="Pfam" id="PF02597">
    <property type="entry name" value="ThiS"/>
    <property type="match status" value="1"/>
</dbReference>
<evidence type="ECO:0000313" key="1">
    <source>
        <dbReference type="EMBL" id="HIZ22924.1"/>
    </source>
</evidence>
<dbReference type="PANTHER" id="PTHR34472">
    <property type="entry name" value="SULFUR CARRIER PROTEIN THIS"/>
    <property type="match status" value="1"/>
</dbReference>
<reference evidence="1" key="1">
    <citation type="journal article" date="2021" name="PeerJ">
        <title>Extensive microbial diversity within the chicken gut microbiome revealed by metagenomics and culture.</title>
        <authorList>
            <person name="Gilroy R."/>
            <person name="Ravi A."/>
            <person name="Getino M."/>
            <person name="Pursley I."/>
            <person name="Horton D.L."/>
            <person name="Alikhan N.F."/>
            <person name="Baker D."/>
            <person name="Gharbi K."/>
            <person name="Hall N."/>
            <person name="Watson M."/>
            <person name="Adriaenssens E.M."/>
            <person name="Foster-Nyarko E."/>
            <person name="Jarju S."/>
            <person name="Secka A."/>
            <person name="Antonio M."/>
            <person name="Oren A."/>
            <person name="Chaudhuri R.R."/>
            <person name="La Ragione R."/>
            <person name="Hildebrand F."/>
            <person name="Pallen M.J."/>
        </authorList>
    </citation>
    <scope>NUCLEOTIDE SEQUENCE</scope>
    <source>
        <strain evidence="1">14324</strain>
    </source>
</reference>